<dbReference type="CDD" id="cd06580">
    <property type="entry name" value="TM_PBP1_transp_TpRbsC_like"/>
    <property type="match status" value="1"/>
</dbReference>
<evidence type="ECO:0000313" key="8">
    <source>
        <dbReference type="Proteomes" id="UP000184612"/>
    </source>
</evidence>
<evidence type="ECO:0000256" key="3">
    <source>
        <dbReference type="ARBA" id="ARBA00022692"/>
    </source>
</evidence>
<dbReference type="AlphaFoldDB" id="A0A1M7Y7W9"/>
<dbReference type="PANTHER" id="PTHR47089:SF1">
    <property type="entry name" value="GUANOSINE ABC TRANSPORTER PERMEASE PROTEIN NUPP"/>
    <property type="match status" value="1"/>
</dbReference>
<name>A0A1M7Y7W9_9FIRM</name>
<keyword evidence="4 6" id="KW-1133">Transmembrane helix</keyword>
<keyword evidence="5 6" id="KW-0472">Membrane</keyword>
<dbReference type="Proteomes" id="UP000184612">
    <property type="component" value="Unassembled WGS sequence"/>
</dbReference>
<feature type="transmembrane region" description="Helical" evidence="6">
    <location>
        <begin position="150"/>
        <end position="170"/>
    </location>
</feature>
<protein>
    <submittedName>
        <fullName evidence="7">Simple sugar transport system permease protein</fullName>
    </submittedName>
</protein>
<evidence type="ECO:0000256" key="5">
    <source>
        <dbReference type="ARBA" id="ARBA00023136"/>
    </source>
</evidence>
<evidence type="ECO:0000256" key="1">
    <source>
        <dbReference type="ARBA" id="ARBA00004651"/>
    </source>
</evidence>
<sequence length="367" mass="38905">MKKQKFELSKGGKDFIASIAAIAAGLLFGLVILLFSNARQAFPAFGMILKGGFTDGLSGIAQVLYVATPIILTGLSVGFAFKTGLFNIGAPGQFTCGAFAAVYIGVKWTFLPAGAHWIVALLGALIAGAIWGMVPGILKAIANVNEVITSIMMNYIGMYLVNILIVKFVYDPVRNQSVPVAKTANIPKAGLDKLFNYSNINISIFIAILAVIVIYIVLNKTIFGYELKACGLSPEASRYAGINAKRNIILSMTIAGALSGLGGGLLYLAGSGKYLQVVDVLAPQGFNGISVALLGISNPIGILFAGLFIGHITVGGNNIQLYNFVPEVVDIIISTIIYFGAFALLIKSLLDRFRRRPSESGAVKEEK</sequence>
<dbReference type="GO" id="GO:0022857">
    <property type="term" value="F:transmembrane transporter activity"/>
    <property type="evidence" value="ECO:0007669"/>
    <property type="project" value="InterPro"/>
</dbReference>
<feature type="transmembrane region" description="Helical" evidence="6">
    <location>
        <begin position="200"/>
        <end position="218"/>
    </location>
</feature>
<evidence type="ECO:0000256" key="2">
    <source>
        <dbReference type="ARBA" id="ARBA00022475"/>
    </source>
</evidence>
<dbReference type="EMBL" id="FRFD01000005">
    <property type="protein sequence ID" value="SHO48722.1"/>
    <property type="molecule type" value="Genomic_DNA"/>
</dbReference>
<keyword evidence="7" id="KW-0762">Sugar transport</keyword>
<dbReference type="PANTHER" id="PTHR47089">
    <property type="entry name" value="ABC TRANSPORTER, PERMEASE PROTEIN"/>
    <property type="match status" value="1"/>
</dbReference>
<keyword evidence="7" id="KW-0813">Transport</keyword>
<feature type="transmembrane region" description="Helical" evidence="6">
    <location>
        <begin position="15"/>
        <end position="36"/>
    </location>
</feature>
<dbReference type="RefSeq" id="WP_073588690.1">
    <property type="nucleotide sequence ID" value="NZ_FRFD01000005.1"/>
</dbReference>
<proteinExistence type="predicted"/>
<feature type="transmembrane region" description="Helical" evidence="6">
    <location>
        <begin position="289"/>
        <end position="309"/>
    </location>
</feature>
<keyword evidence="8" id="KW-1185">Reference proteome</keyword>
<gene>
    <name evidence="7" type="ORF">SAMN02745217_02001</name>
</gene>
<feature type="transmembrane region" description="Helical" evidence="6">
    <location>
        <begin position="93"/>
        <end position="111"/>
    </location>
</feature>
<dbReference type="OrthoDB" id="45037at2"/>
<comment type="subcellular location">
    <subcellularLocation>
        <location evidence="1">Cell membrane</location>
        <topology evidence="1">Multi-pass membrane protein</topology>
    </subcellularLocation>
</comment>
<keyword evidence="2" id="KW-1003">Cell membrane</keyword>
<dbReference type="InterPro" id="IPR001851">
    <property type="entry name" value="ABC_transp_permease"/>
</dbReference>
<evidence type="ECO:0000313" key="7">
    <source>
        <dbReference type="EMBL" id="SHO48722.1"/>
    </source>
</evidence>
<evidence type="ECO:0000256" key="6">
    <source>
        <dbReference type="SAM" id="Phobius"/>
    </source>
</evidence>
<dbReference type="STRING" id="1121345.SAMN02745217_02001"/>
<keyword evidence="3 6" id="KW-0812">Transmembrane</keyword>
<accession>A0A1M7Y7W9</accession>
<feature type="transmembrane region" description="Helical" evidence="6">
    <location>
        <begin position="117"/>
        <end position="138"/>
    </location>
</feature>
<feature type="transmembrane region" description="Helical" evidence="6">
    <location>
        <begin position="248"/>
        <end position="269"/>
    </location>
</feature>
<dbReference type="GO" id="GO:0005886">
    <property type="term" value="C:plasma membrane"/>
    <property type="evidence" value="ECO:0007669"/>
    <property type="project" value="UniProtKB-SubCell"/>
</dbReference>
<organism evidence="7 8">
    <name type="scientific">Anaerocolumna xylanovorans DSM 12503</name>
    <dbReference type="NCBI Taxonomy" id="1121345"/>
    <lineage>
        <taxon>Bacteria</taxon>
        <taxon>Bacillati</taxon>
        <taxon>Bacillota</taxon>
        <taxon>Clostridia</taxon>
        <taxon>Lachnospirales</taxon>
        <taxon>Lachnospiraceae</taxon>
        <taxon>Anaerocolumna</taxon>
    </lineage>
</organism>
<evidence type="ECO:0000256" key="4">
    <source>
        <dbReference type="ARBA" id="ARBA00022989"/>
    </source>
</evidence>
<feature type="transmembrane region" description="Helical" evidence="6">
    <location>
        <begin position="321"/>
        <end position="346"/>
    </location>
</feature>
<feature type="transmembrane region" description="Helical" evidence="6">
    <location>
        <begin position="56"/>
        <end position="81"/>
    </location>
</feature>
<dbReference type="Pfam" id="PF02653">
    <property type="entry name" value="BPD_transp_2"/>
    <property type="match status" value="1"/>
</dbReference>
<reference evidence="7 8" key="1">
    <citation type="submission" date="2016-12" db="EMBL/GenBank/DDBJ databases">
        <authorList>
            <person name="Song W.-J."/>
            <person name="Kurnit D.M."/>
        </authorList>
    </citation>
    <scope>NUCLEOTIDE SEQUENCE [LARGE SCALE GENOMIC DNA]</scope>
    <source>
        <strain evidence="7 8">DSM 12503</strain>
    </source>
</reference>